<keyword evidence="3 4" id="KW-0326">Glycosidase</keyword>
<dbReference type="SMART" id="SM00458">
    <property type="entry name" value="RICIN"/>
    <property type="match status" value="1"/>
</dbReference>
<dbReference type="GO" id="GO:0030246">
    <property type="term" value="F:carbohydrate binding"/>
    <property type="evidence" value="ECO:0007669"/>
    <property type="project" value="UniProtKB-KW"/>
</dbReference>
<evidence type="ECO:0000256" key="1">
    <source>
        <dbReference type="ARBA" id="ARBA00009865"/>
    </source>
</evidence>
<dbReference type="PROSITE" id="PS50231">
    <property type="entry name" value="RICIN_B_LECTIN"/>
    <property type="match status" value="1"/>
</dbReference>
<dbReference type="RefSeq" id="WP_234023209.1">
    <property type="nucleotide sequence ID" value="NZ_CP012673.1"/>
</dbReference>
<reference evidence="7 8" key="1">
    <citation type="submission" date="2015-09" db="EMBL/GenBank/DDBJ databases">
        <title>Sorangium comparison.</title>
        <authorList>
            <person name="Zaburannyi N."/>
            <person name="Bunk B."/>
            <person name="Overmann J."/>
            <person name="Mueller R."/>
        </authorList>
    </citation>
    <scope>NUCLEOTIDE SEQUENCE [LARGE SCALE GENOMIC DNA]</scope>
    <source>
        <strain evidence="7 8">So ce26</strain>
    </source>
</reference>
<evidence type="ECO:0000256" key="4">
    <source>
        <dbReference type="RuleBase" id="RU361187"/>
    </source>
</evidence>
<gene>
    <name evidence="7" type="ORF">SOCE26_103980</name>
</gene>
<dbReference type="Gene3D" id="2.80.10.50">
    <property type="match status" value="1"/>
</dbReference>
<dbReference type="SUPFAM" id="SSF75005">
    <property type="entry name" value="Arabinanase/levansucrase/invertase"/>
    <property type="match status" value="1"/>
</dbReference>
<dbReference type="Pfam" id="PF14200">
    <property type="entry name" value="RicinB_lectin_2"/>
    <property type="match status" value="1"/>
</dbReference>
<dbReference type="PANTHER" id="PTHR22925">
    <property type="entry name" value="GLYCOSYL HYDROLASE 43 FAMILY MEMBER"/>
    <property type="match status" value="1"/>
</dbReference>
<dbReference type="CDD" id="cd18822">
    <property type="entry name" value="GH43_CtGH43-like"/>
    <property type="match status" value="1"/>
</dbReference>
<feature type="domain" description="Ricin B lectin" evidence="6">
    <location>
        <begin position="414"/>
        <end position="551"/>
    </location>
</feature>
<evidence type="ECO:0000313" key="7">
    <source>
        <dbReference type="EMBL" id="AUX48855.1"/>
    </source>
</evidence>
<dbReference type="InterPro" id="IPR006710">
    <property type="entry name" value="Glyco_hydro_43"/>
</dbReference>
<feature type="region of interest" description="Disordered" evidence="5">
    <location>
        <begin position="515"/>
        <end position="554"/>
    </location>
</feature>
<accession>A0A2L0FB80</accession>
<evidence type="ECO:0000259" key="6">
    <source>
        <dbReference type="SMART" id="SM00458"/>
    </source>
</evidence>
<dbReference type="CDD" id="cd00161">
    <property type="entry name" value="beta-trefoil_Ricin-like"/>
    <property type="match status" value="1"/>
</dbReference>
<evidence type="ECO:0000256" key="5">
    <source>
        <dbReference type="SAM" id="MobiDB-lite"/>
    </source>
</evidence>
<protein>
    <submittedName>
        <fullName evidence="7">Ricin B lectin</fullName>
    </submittedName>
</protein>
<proteinExistence type="inferred from homology"/>
<evidence type="ECO:0000256" key="3">
    <source>
        <dbReference type="ARBA" id="ARBA00023295"/>
    </source>
</evidence>
<evidence type="ECO:0000313" key="8">
    <source>
        <dbReference type="Proteomes" id="UP000238348"/>
    </source>
</evidence>
<dbReference type="GO" id="GO:0005975">
    <property type="term" value="P:carbohydrate metabolic process"/>
    <property type="evidence" value="ECO:0007669"/>
    <property type="project" value="InterPro"/>
</dbReference>
<feature type="region of interest" description="Disordered" evidence="5">
    <location>
        <begin position="36"/>
        <end position="104"/>
    </location>
</feature>
<dbReference type="GO" id="GO:0004553">
    <property type="term" value="F:hydrolase activity, hydrolyzing O-glycosyl compounds"/>
    <property type="evidence" value="ECO:0007669"/>
    <property type="project" value="InterPro"/>
</dbReference>
<feature type="compositionally biased region" description="Low complexity" evidence="5">
    <location>
        <begin position="37"/>
        <end position="62"/>
    </location>
</feature>
<dbReference type="EMBL" id="CP012673">
    <property type="protein sequence ID" value="AUX48855.1"/>
    <property type="molecule type" value="Genomic_DNA"/>
</dbReference>
<organism evidence="7 8">
    <name type="scientific">Sorangium cellulosum</name>
    <name type="common">Polyangium cellulosum</name>
    <dbReference type="NCBI Taxonomy" id="56"/>
    <lineage>
        <taxon>Bacteria</taxon>
        <taxon>Pseudomonadati</taxon>
        <taxon>Myxococcota</taxon>
        <taxon>Polyangia</taxon>
        <taxon>Polyangiales</taxon>
        <taxon>Polyangiaceae</taxon>
        <taxon>Sorangium</taxon>
    </lineage>
</organism>
<dbReference type="SUPFAM" id="SSF50370">
    <property type="entry name" value="Ricin B-like lectins"/>
    <property type="match status" value="1"/>
</dbReference>
<dbReference type="Gene3D" id="2.115.10.20">
    <property type="entry name" value="Glycosyl hydrolase domain, family 43"/>
    <property type="match status" value="1"/>
</dbReference>
<dbReference type="Proteomes" id="UP000238348">
    <property type="component" value="Chromosome"/>
</dbReference>
<sequence>MKLLVSLEDIMRRFPWFPAPCLLVVALGLASCGGGSPSSSSGAGAGGLDVVDPGGPGSSSSGSGSGSGGSDAVDPGGPGPSSSSSGGGGPEPAPEPGSVINGIQWADTSGKPIQAHGGGMIKVGPYYYWFGENRNPNGTFYAVSAYRSADLTRWEFRNHVLTMGSSPELDPANIERPKVVYNESTGKYVMWMHWENGVNYGEARAAVASSSTVDGDYTYHGSFRPLADSGVVDHGKPGYMSRDCGLFVDTDGKGYFISASNENYDLNLYELSPDYLSIGRLAAVLFPGGHREAPALFKRNDVYFLLTSGATGWSPNQAKYATSRSLERGWSAMTNVADGTTFHSQSTYVLPVQGSAGTSYLYLGDRWAGAWGGRVNDSTYVWQPITFPSDTSMSMSWNNTVTIDAAAGTVTGSTHTFKLVNSNSGKVMDVAGASNADGASVVQQADSGGNHQKWRFNYDGEGHFRLTNVGSGKVLDVPDHATEDGIALAQWTGNDGDNQSWLITDLGGGEFQIRNKESGKPIGVRQGSTDDAAPVEQRGSGDGKEMRWQIVPAD</sequence>
<dbReference type="PROSITE" id="PS51257">
    <property type="entry name" value="PROKAR_LIPOPROTEIN"/>
    <property type="match status" value="1"/>
</dbReference>
<dbReference type="AlphaFoldDB" id="A0A2L0FB80"/>
<dbReference type="InterPro" id="IPR023296">
    <property type="entry name" value="Glyco_hydro_beta-prop_sf"/>
</dbReference>
<dbReference type="InterPro" id="IPR000772">
    <property type="entry name" value="Ricin_B_lectin"/>
</dbReference>
<dbReference type="Pfam" id="PF04616">
    <property type="entry name" value="Glyco_hydro_43"/>
    <property type="match status" value="1"/>
</dbReference>
<dbReference type="InterPro" id="IPR035992">
    <property type="entry name" value="Ricin_B-like_lectins"/>
</dbReference>
<keyword evidence="2 4" id="KW-0378">Hydrolase</keyword>
<feature type="compositionally biased region" description="Low complexity" evidence="5">
    <location>
        <begin position="70"/>
        <end position="84"/>
    </location>
</feature>
<dbReference type="PANTHER" id="PTHR22925:SF3">
    <property type="entry name" value="GLYCOSYL HYDROLASE FAMILY PROTEIN 43"/>
    <property type="match status" value="1"/>
</dbReference>
<keyword evidence="7" id="KW-0430">Lectin</keyword>
<evidence type="ECO:0000256" key="2">
    <source>
        <dbReference type="ARBA" id="ARBA00022801"/>
    </source>
</evidence>
<comment type="similarity">
    <text evidence="1 4">Belongs to the glycosyl hydrolase 43 family.</text>
</comment>
<name>A0A2L0FB80_SORCE</name>